<gene>
    <name evidence="2" type="ORF">SSE37_03240</name>
</gene>
<organism evidence="2 3">
    <name type="scientific">Sagittula stellata (strain ATCC 700073 / DSM 11524 / E-37)</name>
    <dbReference type="NCBI Taxonomy" id="388399"/>
    <lineage>
        <taxon>Bacteria</taxon>
        <taxon>Pseudomonadati</taxon>
        <taxon>Pseudomonadota</taxon>
        <taxon>Alphaproteobacteria</taxon>
        <taxon>Rhodobacterales</taxon>
        <taxon>Roseobacteraceae</taxon>
        <taxon>Sagittula</taxon>
    </lineage>
</organism>
<evidence type="ECO:0000313" key="2">
    <source>
        <dbReference type="EMBL" id="EBA05680.1"/>
    </source>
</evidence>
<evidence type="ECO:0000256" key="1">
    <source>
        <dbReference type="SAM" id="SignalP"/>
    </source>
</evidence>
<sequence length="224" mass="24534">MRKTMLFAALCLGLAGPAAAETLGGQETYDLLFRSGTLDPVGKDKALSYTREVVNALKPEAAVRDTGTIRMSFEQQQALMAELEFRQNGKHRGLGKFPASVGNPMIMYFYETVVRDMAEAAGGSPFYIRNRVKEALIRPSEVVEGEAMLDGRSVSTQTVVLHPFENDPNRDRMQGFGDLALAVTMSEDVPGWYLSLVAEVPGEEGAPVYRSEIDFESLEAEGSE</sequence>
<reference evidence="2 3" key="1">
    <citation type="submission" date="2006-06" db="EMBL/GenBank/DDBJ databases">
        <authorList>
            <person name="Moran M.A."/>
            <person name="Ferriera S."/>
            <person name="Johnson J."/>
            <person name="Kravitz S."/>
            <person name="Beeson K."/>
            <person name="Sutton G."/>
            <person name="Rogers Y.-H."/>
            <person name="Friedman R."/>
            <person name="Frazier M."/>
            <person name="Venter J.C."/>
        </authorList>
    </citation>
    <scope>NUCLEOTIDE SEQUENCE [LARGE SCALE GENOMIC DNA]</scope>
    <source>
        <strain evidence="2 3">E-37</strain>
    </source>
</reference>
<comment type="caution">
    <text evidence="2">The sequence shown here is derived from an EMBL/GenBank/DDBJ whole genome shotgun (WGS) entry which is preliminary data.</text>
</comment>
<proteinExistence type="predicted"/>
<dbReference type="AlphaFoldDB" id="A3KAV2"/>
<name>A3KAV2_SAGS3</name>
<dbReference type="RefSeq" id="WP_005863984.1">
    <property type="nucleotide sequence ID" value="NZ_AAYA01000026.1"/>
</dbReference>
<evidence type="ECO:0000313" key="3">
    <source>
        <dbReference type="Proteomes" id="UP000005713"/>
    </source>
</evidence>
<feature type="chain" id="PRO_5002655344" evidence="1">
    <location>
        <begin position="21"/>
        <end position="224"/>
    </location>
</feature>
<dbReference type="eggNOG" id="ENOG5032R98">
    <property type="taxonomic scope" value="Bacteria"/>
</dbReference>
<dbReference type="Proteomes" id="UP000005713">
    <property type="component" value="Unassembled WGS sequence"/>
</dbReference>
<dbReference type="EMBL" id="AAYA01000026">
    <property type="protein sequence ID" value="EBA05680.1"/>
    <property type="molecule type" value="Genomic_DNA"/>
</dbReference>
<keyword evidence="3" id="KW-1185">Reference proteome</keyword>
<accession>A3KAV2</accession>
<protein>
    <submittedName>
        <fullName evidence="2">Uncharacterized protein</fullName>
    </submittedName>
</protein>
<dbReference type="OrthoDB" id="5801444at2"/>
<keyword evidence="1" id="KW-0732">Signal</keyword>
<feature type="signal peptide" evidence="1">
    <location>
        <begin position="1"/>
        <end position="20"/>
    </location>
</feature>